<reference evidence="1" key="2">
    <citation type="journal article" date="2015" name="Data Brief">
        <title>Shoot transcriptome of the giant reed, Arundo donax.</title>
        <authorList>
            <person name="Barrero R.A."/>
            <person name="Guerrero F.D."/>
            <person name="Moolhuijzen P."/>
            <person name="Goolsby J.A."/>
            <person name="Tidwell J."/>
            <person name="Bellgard S.E."/>
            <person name="Bellgard M.I."/>
        </authorList>
    </citation>
    <scope>NUCLEOTIDE SEQUENCE</scope>
    <source>
        <tissue evidence="1">Shoot tissue taken approximately 20 cm above the soil surface</tissue>
    </source>
</reference>
<accession>A0A0A8XR32</accession>
<proteinExistence type="predicted"/>
<protein>
    <submittedName>
        <fullName evidence="1">Uncharacterized protein</fullName>
    </submittedName>
</protein>
<organism evidence="1">
    <name type="scientific">Arundo donax</name>
    <name type="common">Giant reed</name>
    <name type="synonym">Donax arundinaceus</name>
    <dbReference type="NCBI Taxonomy" id="35708"/>
    <lineage>
        <taxon>Eukaryota</taxon>
        <taxon>Viridiplantae</taxon>
        <taxon>Streptophyta</taxon>
        <taxon>Embryophyta</taxon>
        <taxon>Tracheophyta</taxon>
        <taxon>Spermatophyta</taxon>
        <taxon>Magnoliopsida</taxon>
        <taxon>Liliopsida</taxon>
        <taxon>Poales</taxon>
        <taxon>Poaceae</taxon>
        <taxon>PACMAD clade</taxon>
        <taxon>Arundinoideae</taxon>
        <taxon>Arundineae</taxon>
        <taxon>Arundo</taxon>
    </lineage>
</organism>
<name>A0A0A8XR32_ARUDO</name>
<reference evidence="1" key="1">
    <citation type="submission" date="2014-09" db="EMBL/GenBank/DDBJ databases">
        <authorList>
            <person name="Magalhaes I.L.F."/>
            <person name="Oliveira U."/>
            <person name="Santos F.R."/>
            <person name="Vidigal T.H.D.A."/>
            <person name="Brescovit A.D."/>
            <person name="Santos A.J."/>
        </authorList>
    </citation>
    <scope>NUCLEOTIDE SEQUENCE</scope>
    <source>
        <tissue evidence="1">Shoot tissue taken approximately 20 cm above the soil surface</tissue>
    </source>
</reference>
<dbReference type="AlphaFoldDB" id="A0A0A8XR32"/>
<dbReference type="EMBL" id="GBRH01281496">
    <property type="protein sequence ID" value="JAD16399.1"/>
    <property type="molecule type" value="Transcribed_RNA"/>
</dbReference>
<sequence>MKKKAVSARWSAERRGTATLWGKAVL</sequence>
<evidence type="ECO:0000313" key="1">
    <source>
        <dbReference type="EMBL" id="JAD16399.1"/>
    </source>
</evidence>